<dbReference type="Gene3D" id="3.10.450.50">
    <property type="match status" value="1"/>
</dbReference>
<gene>
    <name evidence="2" type="ORF">E0H73_22660</name>
</gene>
<organism evidence="2 3">
    <name type="scientific">Kribbella pittospori</name>
    <dbReference type="NCBI Taxonomy" id="722689"/>
    <lineage>
        <taxon>Bacteria</taxon>
        <taxon>Bacillati</taxon>
        <taxon>Actinomycetota</taxon>
        <taxon>Actinomycetes</taxon>
        <taxon>Propionibacteriales</taxon>
        <taxon>Kribbellaceae</taxon>
        <taxon>Kribbella</taxon>
    </lineage>
</organism>
<protein>
    <submittedName>
        <fullName evidence="2">Nuclear transport factor 2 family protein</fullName>
    </submittedName>
</protein>
<evidence type="ECO:0000313" key="3">
    <source>
        <dbReference type="Proteomes" id="UP000291144"/>
    </source>
</evidence>
<accession>A0A4V2MAI4</accession>
<dbReference type="Proteomes" id="UP000291144">
    <property type="component" value="Unassembled WGS sequence"/>
</dbReference>
<dbReference type="Pfam" id="PF14534">
    <property type="entry name" value="DUF4440"/>
    <property type="match status" value="1"/>
</dbReference>
<evidence type="ECO:0000259" key="1">
    <source>
        <dbReference type="Pfam" id="PF14534"/>
    </source>
</evidence>
<dbReference type="SUPFAM" id="SSF54427">
    <property type="entry name" value="NTF2-like"/>
    <property type="match status" value="1"/>
</dbReference>
<dbReference type="InterPro" id="IPR032710">
    <property type="entry name" value="NTF2-like_dom_sf"/>
</dbReference>
<sequence length="139" mass="15808">MSRGCRTNWANGRFSTVEADRLRTIERDRLTFLVDRRIAEADAVHADDFVIVTPSGLAWTKAEYLGGIESGEIDYRRFEPITEIDVMLDGDVAVLRYRSAIEISVGGREPGDLEAWHLDCYRRTADGWQIRWSQATAIT</sequence>
<keyword evidence="3" id="KW-1185">Reference proteome</keyword>
<dbReference type="AlphaFoldDB" id="A0A4V2MAI4"/>
<comment type="caution">
    <text evidence="2">The sequence shown here is derived from an EMBL/GenBank/DDBJ whole genome shotgun (WGS) entry which is preliminary data.</text>
</comment>
<name>A0A4V2MAI4_9ACTN</name>
<proteinExistence type="predicted"/>
<dbReference type="OrthoDB" id="8229197at2"/>
<evidence type="ECO:0000313" key="2">
    <source>
        <dbReference type="EMBL" id="TCC59442.1"/>
    </source>
</evidence>
<reference evidence="2 3" key="1">
    <citation type="submission" date="2019-02" db="EMBL/GenBank/DDBJ databases">
        <title>Kribbella capetownensis sp. nov. and Kribbella speibonae sp. nov., isolated from soil.</title>
        <authorList>
            <person name="Curtis S.M."/>
            <person name="Norton I."/>
            <person name="Everest G.J."/>
            <person name="Meyers P.R."/>
        </authorList>
    </citation>
    <scope>NUCLEOTIDE SEQUENCE [LARGE SCALE GENOMIC DNA]</scope>
    <source>
        <strain evidence="2 3">NRRL B-24813</strain>
    </source>
</reference>
<dbReference type="EMBL" id="SJKB01000007">
    <property type="protein sequence ID" value="TCC59442.1"/>
    <property type="molecule type" value="Genomic_DNA"/>
</dbReference>
<feature type="domain" description="DUF4440" evidence="1">
    <location>
        <begin position="22"/>
        <end position="130"/>
    </location>
</feature>
<dbReference type="InterPro" id="IPR027843">
    <property type="entry name" value="DUF4440"/>
</dbReference>